<evidence type="ECO:0000313" key="1">
    <source>
        <dbReference type="EMBL" id="KAG0443672.1"/>
    </source>
</evidence>
<dbReference type="EMBL" id="JABSTQ010003051">
    <property type="protein sequence ID" value="KAG0443672.1"/>
    <property type="molecule type" value="Genomic_DNA"/>
</dbReference>
<accession>A0AC60QVJ6</accession>
<keyword evidence="2" id="KW-1185">Reference proteome</keyword>
<dbReference type="Proteomes" id="UP000805193">
    <property type="component" value="Unassembled WGS sequence"/>
</dbReference>
<proteinExistence type="predicted"/>
<reference evidence="1 2" key="1">
    <citation type="journal article" date="2020" name="Cell">
        <title>Large-Scale Comparative Analyses of Tick Genomes Elucidate Their Genetic Diversity and Vector Capacities.</title>
        <authorList>
            <consortium name="Tick Genome and Microbiome Consortium (TIGMIC)"/>
            <person name="Jia N."/>
            <person name="Wang J."/>
            <person name="Shi W."/>
            <person name="Du L."/>
            <person name="Sun Y."/>
            <person name="Zhan W."/>
            <person name="Jiang J.F."/>
            <person name="Wang Q."/>
            <person name="Zhang B."/>
            <person name="Ji P."/>
            <person name="Bell-Sakyi L."/>
            <person name="Cui X.M."/>
            <person name="Yuan T.T."/>
            <person name="Jiang B.G."/>
            <person name="Yang W.F."/>
            <person name="Lam T.T."/>
            <person name="Chang Q.C."/>
            <person name="Ding S.J."/>
            <person name="Wang X.J."/>
            <person name="Zhu J.G."/>
            <person name="Ruan X.D."/>
            <person name="Zhao L."/>
            <person name="Wei J.T."/>
            <person name="Ye R.Z."/>
            <person name="Que T.C."/>
            <person name="Du C.H."/>
            <person name="Zhou Y.H."/>
            <person name="Cheng J.X."/>
            <person name="Dai P.F."/>
            <person name="Guo W.B."/>
            <person name="Han X.H."/>
            <person name="Huang E.J."/>
            <person name="Li L.F."/>
            <person name="Wei W."/>
            <person name="Gao Y.C."/>
            <person name="Liu J.Z."/>
            <person name="Shao H.Z."/>
            <person name="Wang X."/>
            <person name="Wang C.C."/>
            <person name="Yang T.C."/>
            <person name="Huo Q.B."/>
            <person name="Li W."/>
            <person name="Chen H.Y."/>
            <person name="Chen S.E."/>
            <person name="Zhou L.G."/>
            <person name="Ni X.B."/>
            <person name="Tian J.H."/>
            <person name="Sheng Y."/>
            <person name="Liu T."/>
            <person name="Pan Y.S."/>
            <person name="Xia L.Y."/>
            <person name="Li J."/>
            <person name="Zhao F."/>
            <person name="Cao W.C."/>
        </authorList>
    </citation>
    <scope>NUCLEOTIDE SEQUENCE [LARGE SCALE GENOMIC DNA]</scope>
    <source>
        <strain evidence="1">Iper-2018</strain>
    </source>
</reference>
<organism evidence="1 2">
    <name type="scientific">Ixodes persulcatus</name>
    <name type="common">Taiga tick</name>
    <dbReference type="NCBI Taxonomy" id="34615"/>
    <lineage>
        <taxon>Eukaryota</taxon>
        <taxon>Metazoa</taxon>
        <taxon>Ecdysozoa</taxon>
        <taxon>Arthropoda</taxon>
        <taxon>Chelicerata</taxon>
        <taxon>Arachnida</taxon>
        <taxon>Acari</taxon>
        <taxon>Parasitiformes</taxon>
        <taxon>Ixodida</taxon>
        <taxon>Ixodoidea</taxon>
        <taxon>Ixodidae</taxon>
        <taxon>Ixodinae</taxon>
        <taxon>Ixodes</taxon>
    </lineage>
</organism>
<comment type="caution">
    <text evidence="1">The sequence shown here is derived from an EMBL/GenBank/DDBJ whole genome shotgun (WGS) entry which is preliminary data.</text>
</comment>
<sequence>MSGEGAGLPTASHEAYPSEASQRKPSPRFKKTLVHDRKVTTMLDAMLPHYLTDDGGDDAQQVTQWAEEKARTDKEKRESRGEAERRRGAGALAFNDWTRARKDHVWACRAGPPAVRRERRKRRGKETNGVSDKSEIHTDPGNRLKWPEFPQKGKVRNGGTRLSRTSRFKSLWRRRFNPRIMRKSKDPGPKLWQWNCRGWGGFRPVLVCGLATSRTPGGRIAARTREEIPVIIKDNVKFEWDRHIHRTDVRHFISAAVKKAGKKPVTITKDINAALPARLAECINNERLTLLIEANQPTRMGTSSCRNTCPDLTLVTNVDSAEWRNPAEQLGSYLYSEDDHPYNRLHAKNGQGENHELGPVAKAERRNDEIEPRDKTPDVDTHLLHLCEARRALTKRWKRQRHNRELRKRIQEITNKVEDHPGRLGKQNWYGRCDSLRGNLSTTQTWRLLRALIDPERTKSATSRRVAELIYKCQEDQDHILKRLVERFICLQLREEQMDYSGEENPEFDRPVTVGEFEY</sequence>
<name>A0AC60QVJ6_IXOPE</name>
<gene>
    <name evidence="1" type="ORF">HPB47_014655</name>
</gene>
<evidence type="ECO:0000313" key="2">
    <source>
        <dbReference type="Proteomes" id="UP000805193"/>
    </source>
</evidence>
<protein>
    <submittedName>
        <fullName evidence="1">Uncharacterized protein</fullName>
    </submittedName>
</protein>